<gene>
    <name evidence="2" type="ORF">NDI86_18235</name>
</gene>
<dbReference type="RefSeq" id="WP_310901805.1">
    <property type="nucleotide sequence ID" value="NZ_JAMQOS010000007.1"/>
</dbReference>
<dbReference type="Pfam" id="PF26033">
    <property type="entry name" value="DUF8009"/>
    <property type="match status" value="1"/>
</dbReference>
<evidence type="ECO:0000313" key="2">
    <source>
        <dbReference type="EMBL" id="MDS0284058.1"/>
    </source>
</evidence>
<evidence type="ECO:0000313" key="3">
    <source>
        <dbReference type="Proteomes" id="UP001268864"/>
    </source>
</evidence>
<protein>
    <recommendedName>
        <fullName evidence="1">DUF8009 domain-containing protein</fullName>
    </recommendedName>
</protein>
<organism evidence="2 3">
    <name type="scientific">Haloarcula onubensis</name>
    <dbReference type="NCBI Taxonomy" id="2950539"/>
    <lineage>
        <taxon>Archaea</taxon>
        <taxon>Methanobacteriati</taxon>
        <taxon>Methanobacteriota</taxon>
        <taxon>Stenosarchaea group</taxon>
        <taxon>Halobacteria</taxon>
        <taxon>Halobacteriales</taxon>
        <taxon>Haloarculaceae</taxon>
        <taxon>Haloarcula</taxon>
    </lineage>
</organism>
<proteinExistence type="predicted"/>
<evidence type="ECO:0000259" key="1">
    <source>
        <dbReference type="Pfam" id="PF26033"/>
    </source>
</evidence>
<feature type="domain" description="DUF8009" evidence="1">
    <location>
        <begin position="10"/>
        <end position="156"/>
    </location>
</feature>
<comment type="caution">
    <text evidence="2">The sequence shown here is derived from an EMBL/GenBank/DDBJ whole genome shotgun (WGS) entry which is preliminary data.</text>
</comment>
<name>A0ABU2FTG4_9EURY</name>
<keyword evidence="3" id="KW-1185">Reference proteome</keyword>
<reference evidence="2 3" key="1">
    <citation type="submission" date="2022-06" db="EMBL/GenBank/DDBJ databases">
        <title>Halomicroarcula sp. a new haloarchaeum isolate from saline soil.</title>
        <authorList>
            <person name="Strakova D."/>
            <person name="Galisteo C."/>
            <person name="Sanchez-Porro C."/>
            <person name="Ventosa A."/>
        </authorList>
    </citation>
    <scope>NUCLEOTIDE SEQUENCE [LARGE SCALE GENOMIC DNA]</scope>
    <source>
        <strain evidence="2 3">S3CR25-11</strain>
    </source>
</reference>
<dbReference type="Proteomes" id="UP001268864">
    <property type="component" value="Unassembled WGS sequence"/>
</dbReference>
<dbReference type="InterPro" id="IPR058322">
    <property type="entry name" value="DUF8009"/>
</dbReference>
<sequence>MTHATTDDSDAKGSEISTVRISFEALKTAIRSRQDQQNQTIAVIRISPTMDGFDDVETARIEREDTRTVYPDGKPHIDIHPCLLVGGERRAETPELAQYPDRLDQRAQCRDSHGLDAEDDMGELWDEWWSRVLDVWESELKSALRDEVDLDGDANGPTASSVTLDIEWTDID</sequence>
<dbReference type="EMBL" id="JAMQOS010000007">
    <property type="protein sequence ID" value="MDS0284058.1"/>
    <property type="molecule type" value="Genomic_DNA"/>
</dbReference>
<accession>A0ABU2FTG4</accession>